<evidence type="ECO:0000256" key="3">
    <source>
        <dbReference type="ARBA" id="ARBA00022578"/>
    </source>
</evidence>
<dbReference type="GO" id="GO:0006310">
    <property type="term" value="P:DNA recombination"/>
    <property type="evidence" value="ECO:0007669"/>
    <property type="project" value="UniProtKB-KW"/>
</dbReference>
<keyword evidence="5" id="KW-0233">DNA recombination</keyword>
<dbReference type="GO" id="GO:0032196">
    <property type="term" value="P:transposition"/>
    <property type="evidence" value="ECO:0007669"/>
    <property type="project" value="UniProtKB-KW"/>
</dbReference>
<evidence type="ECO:0000256" key="4">
    <source>
        <dbReference type="ARBA" id="ARBA00023125"/>
    </source>
</evidence>
<dbReference type="Proteomes" id="UP001155057">
    <property type="component" value="Unassembled WGS sequence"/>
</dbReference>
<dbReference type="EMBL" id="JANUAE010000019">
    <property type="protein sequence ID" value="MCS3711860.1"/>
    <property type="molecule type" value="Genomic_DNA"/>
</dbReference>
<dbReference type="GO" id="GO:0003677">
    <property type="term" value="F:DNA binding"/>
    <property type="evidence" value="ECO:0007669"/>
    <property type="project" value="UniProtKB-KW"/>
</dbReference>
<dbReference type="PANTHER" id="PTHR30405:SF11">
    <property type="entry name" value="RNA-GUIDED DNA ENDONUCLEASE RV2885C-RELATED"/>
    <property type="match status" value="1"/>
</dbReference>
<dbReference type="Pfam" id="PF01385">
    <property type="entry name" value="OrfB_IS605"/>
    <property type="match status" value="1"/>
</dbReference>
<gene>
    <name evidence="8" type="ORF">GGP61_003495</name>
</gene>
<keyword evidence="4" id="KW-0238">DNA-binding</keyword>
<dbReference type="Pfam" id="PF07282">
    <property type="entry name" value="Cas12f1-like_TNB"/>
    <property type="match status" value="1"/>
</dbReference>
<dbReference type="NCBIfam" id="NF040570">
    <property type="entry name" value="guided_TnpB"/>
    <property type="match status" value="1"/>
</dbReference>
<dbReference type="InterPro" id="IPR001959">
    <property type="entry name" value="Transposase"/>
</dbReference>
<dbReference type="RefSeq" id="WP_259124571.1">
    <property type="nucleotide sequence ID" value="NZ_JANUAE010000019.1"/>
</dbReference>
<keyword evidence="3" id="KW-0815">Transposition</keyword>
<dbReference type="InterPro" id="IPR010095">
    <property type="entry name" value="Cas12f1-like_TNB"/>
</dbReference>
<dbReference type="NCBIfam" id="TIGR01766">
    <property type="entry name" value="IS200/IS605 family accessory protein TnpB-like domain"/>
    <property type="match status" value="1"/>
</dbReference>
<evidence type="ECO:0000256" key="5">
    <source>
        <dbReference type="ARBA" id="ARBA00023172"/>
    </source>
</evidence>
<feature type="domain" description="Cas12f1-like TNB" evidence="7">
    <location>
        <begin position="281"/>
        <end position="347"/>
    </location>
</feature>
<evidence type="ECO:0000313" key="9">
    <source>
        <dbReference type="Proteomes" id="UP001155057"/>
    </source>
</evidence>
<evidence type="ECO:0000259" key="6">
    <source>
        <dbReference type="Pfam" id="PF01385"/>
    </source>
</evidence>
<evidence type="ECO:0000256" key="1">
    <source>
        <dbReference type="ARBA" id="ARBA00008761"/>
    </source>
</evidence>
<feature type="domain" description="Probable transposase IS891/IS1136/IS1341" evidence="6">
    <location>
        <begin position="161"/>
        <end position="251"/>
    </location>
</feature>
<sequence>MTITVKCKLDLAEEQREAIDKTMEAFASACNDALDIGREVGTASNVKIHDRCYYDLRKDHDLPANLAVRAIARAAGILKDSDRKDSTVRPSSIDYDGRTFSFKEHDWSISLSTVEGRQKPIALDIGDYQKDLLSGRDPSSAVVFRKRINGEVTYYVGIHIDVEEPPPDLGEEHGWVGVDLGVENLATLDDGTQFAGDDVNRIRDRYNRTRASLQSKGTKGAKRVLRRLSGRERRFQKSVNHRISKRIVEKARSEEKGIRLEDLSGIRDRIRGSYKLHSWAFAQLRNFVEYKAAIAGVPVEIVDPAYTSRTCPVCGHEEKENRKKQTEFECQSCGHKENADVVGARNVARGAVCQPAQK</sequence>
<dbReference type="PANTHER" id="PTHR30405">
    <property type="entry name" value="TRANSPOSASE"/>
    <property type="match status" value="1"/>
</dbReference>
<dbReference type="AlphaFoldDB" id="A0A9X2QB51"/>
<protein>
    <submittedName>
        <fullName evidence="8">IS605 OrfB family transposase</fullName>
    </submittedName>
</protein>
<proteinExistence type="inferred from homology"/>
<comment type="similarity">
    <text evidence="1">In the C-terminal section; belongs to the transposase 35 family.</text>
</comment>
<evidence type="ECO:0000256" key="2">
    <source>
        <dbReference type="ARBA" id="ARBA00011044"/>
    </source>
</evidence>
<comment type="similarity">
    <text evidence="2">In the N-terminal section; belongs to the transposase 2 family.</text>
</comment>
<reference evidence="8" key="1">
    <citation type="submission" date="2022-08" db="EMBL/GenBank/DDBJ databases">
        <title>Genomic Encyclopedia of Type Strains, Phase V (KMG-V): Genome sequencing to study the core and pangenomes of soil and plant-associated prokaryotes.</title>
        <authorList>
            <person name="Whitman W."/>
        </authorList>
    </citation>
    <scope>NUCLEOTIDE SEQUENCE</scope>
    <source>
        <strain evidence="8">SP3049</strain>
    </source>
</reference>
<accession>A0A9X2QB51</accession>
<name>A0A9X2QB51_9BACT</name>
<organism evidence="8 9">
    <name type="scientific">Salinibacter ruber</name>
    <dbReference type="NCBI Taxonomy" id="146919"/>
    <lineage>
        <taxon>Bacteria</taxon>
        <taxon>Pseudomonadati</taxon>
        <taxon>Rhodothermota</taxon>
        <taxon>Rhodothermia</taxon>
        <taxon>Rhodothermales</taxon>
        <taxon>Salinibacteraceae</taxon>
        <taxon>Salinibacter</taxon>
    </lineage>
</organism>
<comment type="caution">
    <text evidence="8">The sequence shown here is derived from an EMBL/GenBank/DDBJ whole genome shotgun (WGS) entry which is preliminary data.</text>
</comment>
<evidence type="ECO:0000259" key="7">
    <source>
        <dbReference type="Pfam" id="PF07282"/>
    </source>
</evidence>
<evidence type="ECO:0000313" key="8">
    <source>
        <dbReference type="EMBL" id="MCS3711860.1"/>
    </source>
</evidence>
<dbReference type="InterPro" id="IPR051399">
    <property type="entry name" value="RNA-guided_DNA_endo/Transpos"/>
</dbReference>